<proteinExistence type="predicted"/>
<dbReference type="RefSeq" id="WP_067400646.1">
    <property type="nucleotide sequence ID" value="NZ_BAAAHU010000033.1"/>
</dbReference>
<name>A0ABN1T1K3_9ACTN</name>
<feature type="domain" description="HTH cro/C1-type" evidence="1">
    <location>
        <begin position="18"/>
        <end position="72"/>
    </location>
</feature>
<protein>
    <submittedName>
        <fullName evidence="2">Transcriptional regulator WhiJ</fullName>
    </submittedName>
</protein>
<sequence>MPRRRQPTARQERLGTELRRLREAAGLKGREAAALLGTDSAQMSQIESGAAGVSEERVRRLAAHYACTDVELIDALVAMATDRTRGWWEKYRGALPTRFLDLAELEHHATFLREVQFLFIPGLLQTEEYARAVFSYRVPELPAPEIDLRVQHRMQRKVVLEGPAATPYEAVIHEAALRIRTGDRAASRTQLTRLLELSEADHISVRVIPFDLDGFAGAASAMLYAGGPVPRLDTVVRDGPHGAAFIDSEAQLGACRGLFHKVVATSLEVEQSRDFIHKMAKEL</sequence>
<dbReference type="SUPFAM" id="SSF47413">
    <property type="entry name" value="lambda repressor-like DNA-binding domains"/>
    <property type="match status" value="1"/>
</dbReference>
<gene>
    <name evidence="2" type="primary">whiJ</name>
    <name evidence="2" type="ORF">GCM10009564_33300</name>
</gene>
<evidence type="ECO:0000313" key="2">
    <source>
        <dbReference type="EMBL" id="GAA1011697.1"/>
    </source>
</evidence>
<dbReference type="CDD" id="cd00093">
    <property type="entry name" value="HTH_XRE"/>
    <property type="match status" value="1"/>
</dbReference>
<dbReference type="Proteomes" id="UP001501072">
    <property type="component" value="Unassembled WGS sequence"/>
</dbReference>
<accession>A0ABN1T1K3</accession>
<organism evidence="2 3">
    <name type="scientific">Streptomyces thermogriseus</name>
    <dbReference type="NCBI Taxonomy" id="75292"/>
    <lineage>
        <taxon>Bacteria</taxon>
        <taxon>Bacillati</taxon>
        <taxon>Actinomycetota</taxon>
        <taxon>Actinomycetes</taxon>
        <taxon>Kitasatosporales</taxon>
        <taxon>Streptomycetaceae</taxon>
        <taxon>Streptomyces</taxon>
    </lineage>
</organism>
<dbReference type="EMBL" id="BAAAHU010000033">
    <property type="protein sequence ID" value="GAA1011697.1"/>
    <property type="molecule type" value="Genomic_DNA"/>
</dbReference>
<dbReference type="Gene3D" id="1.10.260.40">
    <property type="entry name" value="lambda repressor-like DNA-binding domains"/>
    <property type="match status" value="1"/>
</dbReference>
<evidence type="ECO:0000259" key="1">
    <source>
        <dbReference type="PROSITE" id="PS50943"/>
    </source>
</evidence>
<evidence type="ECO:0000313" key="3">
    <source>
        <dbReference type="Proteomes" id="UP001501072"/>
    </source>
</evidence>
<dbReference type="Pfam" id="PF13560">
    <property type="entry name" value="HTH_31"/>
    <property type="match status" value="1"/>
</dbReference>
<dbReference type="SMART" id="SM00530">
    <property type="entry name" value="HTH_XRE"/>
    <property type="match status" value="1"/>
</dbReference>
<dbReference type="InterPro" id="IPR010982">
    <property type="entry name" value="Lambda_DNA-bd_dom_sf"/>
</dbReference>
<dbReference type="PROSITE" id="PS50943">
    <property type="entry name" value="HTH_CROC1"/>
    <property type="match status" value="1"/>
</dbReference>
<dbReference type="InterPro" id="IPR001387">
    <property type="entry name" value="Cro/C1-type_HTH"/>
</dbReference>
<comment type="caution">
    <text evidence="2">The sequence shown here is derived from an EMBL/GenBank/DDBJ whole genome shotgun (WGS) entry which is preliminary data.</text>
</comment>
<reference evidence="2 3" key="1">
    <citation type="journal article" date="2019" name="Int. J. Syst. Evol. Microbiol.">
        <title>The Global Catalogue of Microorganisms (GCM) 10K type strain sequencing project: providing services to taxonomists for standard genome sequencing and annotation.</title>
        <authorList>
            <consortium name="The Broad Institute Genomics Platform"/>
            <consortium name="The Broad Institute Genome Sequencing Center for Infectious Disease"/>
            <person name="Wu L."/>
            <person name="Ma J."/>
        </authorList>
    </citation>
    <scope>NUCLEOTIDE SEQUENCE [LARGE SCALE GENOMIC DNA]</scope>
    <source>
        <strain evidence="2 3">JCM 11269</strain>
    </source>
</reference>
<dbReference type="Pfam" id="PF19054">
    <property type="entry name" value="DUF5753"/>
    <property type="match status" value="1"/>
</dbReference>
<dbReference type="InterPro" id="IPR043917">
    <property type="entry name" value="DUF5753"/>
</dbReference>
<keyword evidence="3" id="KW-1185">Reference proteome</keyword>